<proteinExistence type="predicted"/>
<dbReference type="KEGG" id="atl:Athai_51660"/>
<dbReference type="SUPFAM" id="SSF53850">
    <property type="entry name" value="Periplasmic binding protein-like II"/>
    <property type="match status" value="1"/>
</dbReference>
<name>A0A7R7DTR6_9ACTN</name>
<feature type="compositionally biased region" description="Polar residues" evidence="1">
    <location>
        <begin position="25"/>
        <end position="40"/>
    </location>
</feature>
<dbReference type="InterPro" id="IPR000914">
    <property type="entry name" value="SBP_5_dom"/>
</dbReference>
<dbReference type="GO" id="GO:0015833">
    <property type="term" value="P:peptide transport"/>
    <property type="evidence" value="ECO:0007669"/>
    <property type="project" value="TreeGrafter"/>
</dbReference>
<evidence type="ECO:0000256" key="2">
    <source>
        <dbReference type="SAM" id="SignalP"/>
    </source>
</evidence>
<keyword evidence="2" id="KW-0732">Signal</keyword>
<dbReference type="AlphaFoldDB" id="A0A7R7DTR6"/>
<dbReference type="GO" id="GO:0043190">
    <property type="term" value="C:ATP-binding cassette (ABC) transporter complex"/>
    <property type="evidence" value="ECO:0007669"/>
    <property type="project" value="InterPro"/>
</dbReference>
<dbReference type="PROSITE" id="PS51257">
    <property type="entry name" value="PROKAR_LIPOPROTEIN"/>
    <property type="match status" value="1"/>
</dbReference>
<organism evidence="4 5">
    <name type="scientific">Actinocatenispora thailandica</name>
    <dbReference type="NCBI Taxonomy" id="227318"/>
    <lineage>
        <taxon>Bacteria</taxon>
        <taxon>Bacillati</taxon>
        <taxon>Actinomycetota</taxon>
        <taxon>Actinomycetes</taxon>
        <taxon>Micromonosporales</taxon>
        <taxon>Micromonosporaceae</taxon>
        <taxon>Actinocatenispora</taxon>
    </lineage>
</organism>
<evidence type="ECO:0000256" key="1">
    <source>
        <dbReference type="SAM" id="MobiDB-lite"/>
    </source>
</evidence>
<dbReference type="GO" id="GO:0042597">
    <property type="term" value="C:periplasmic space"/>
    <property type="evidence" value="ECO:0007669"/>
    <property type="project" value="UniProtKB-ARBA"/>
</dbReference>
<dbReference type="InterPro" id="IPR030678">
    <property type="entry name" value="Peptide/Ni-bd"/>
</dbReference>
<keyword evidence="5" id="KW-1185">Reference proteome</keyword>
<evidence type="ECO:0000259" key="3">
    <source>
        <dbReference type="Pfam" id="PF00496"/>
    </source>
</evidence>
<protein>
    <submittedName>
        <fullName evidence="4">ABC transporter</fullName>
    </submittedName>
</protein>
<gene>
    <name evidence="4" type="ORF">Athai_51660</name>
</gene>
<dbReference type="PIRSF" id="PIRSF002741">
    <property type="entry name" value="MppA"/>
    <property type="match status" value="1"/>
</dbReference>
<evidence type="ECO:0000313" key="5">
    <source>
        <dbReference type="Proteomes" id="UP000611640"/>
    </source>
</evidence>
<feature type="chain" id="PRO_5038668525" evidence="2">
    <location>
        <begin position="21"/>
        <end position="579"/>
    </location>
</feature>
<dbReference type="CDD" id="cd08506">
    <property type="entry name" value="PBP2_clavulanate_OppA2"/>
    <property type="match status" value="1"/>
</dbReference>
<dbReference type="PANTHER" id="PTHR30290">
    <property type="entry name" value="PERIPLASMIC BINDING COMPONENT OF ABC TRANSPORTER"/>
    <property type="match status" value="1"/>
</dbReference>
<feature type="domain" description="Solute-binding protein family 5" evidence="3">
    <location>
        <begin position="111"/>
        <end position="490"/>
    </location>
</feature>
<sequence>MRPRMAVAALGAVAVVAALGACSKNTGDSGGSSDKAQKQSGGIGTAADSKGPAPAVSGAKKGGTIYLIQEKDFEHLDPARIYVNNAQVFGRLIQRQLTAFVDDPKTGKSTLVGDLATDPGKDISNGKCTSWQFTLKDGLKYQDGSPITAKDVAYNVARSFSPDLADGPHYIQQWLADSIDYNKTYKGPYNGGSDTPPGVKVSGQKITFDFKKPHCDMPYAASWGTTAPVPKAKDTKTKYDLNPFSSGPYKIDTYNRDSKIVLSRNKYWDPNTDPLRHDYPDHFEVDMGADGVQQTNRMISSNGNDAYAIMQNSGGVDATLIKKVQGDASLKPQIRAGYTQFTWYLAINNQRIKDLNIRKALNYGLDKKAYIQALGGSAKADPATTLESPTTAGFKKYDAYPYDPAKAKQLLNGKHPKLVYAYTNTSTGQKYATVVKNNLEKIGFQIVLKPIDGASYYTEIGRKNNKYDLYLAGWGSDWPSGSTIIPPVFDGRTIIPQGNNDYSYFNADDINKRIDEINLMAPDKAAPEWAKLDQEIMTKYAPVVPFYYQKEYTLVGKKVGGCDLGLSSGWPEYTSVYAK</sequence>
<reference evidence="4 5" key="1">
    <citation type="submission" date="2020-08" db="EMBL/GenBank/DDBJ databases">
        <title>Whole genome shotgun sequence of Actinocatenispora thailandica NBRC 105041.</title>
        <authorList>
            <person name="Komaki H."/>
            <person name="Tamura T."/>
        </authorList>
    </citation>
    <scope>NUCLEOTIDE SEQUENCE [LARGE SCALE GENOMIC DNA]</scope>
    <source>
        <strain evidence="4 5">NBRC 105041</strain>
    </source>
</reference>
<accession>A0A7R7DTR6</accession>
<feature type="region of interest" description="Disordered" evidence="1">
    <location>
        <begin position="25"/>
        <end position="59"/>
    </location>
</feature>
<dbReference type="Gene3D" id="3.10.105.10">
    <property type="entry name" value="Dipeptide-binding Protein, Domain 3"/>
    <property type="match status" value="1"/>
</dbReference>
<dbReference type="RefSeq" id="WP_203963838.1">
    <property type="nucleotide sequence ID" value="NZ_AP023355.1"/>
</dbReference>
<dbReference type="InterPro" id="IPR039424">
    <property type="entry name" value="SBP_5"/>
</dbReference>
<dbReference type="Pfam" id="PF00496">
    <property type="entry name" value="SBP_bac_5"/>
    <property type="match status" value="1"/>
</dbReference>
<evidence type="ECO:0000313" key="4">
    <source>
        <dbReference type="EMBL" id="BCJ37663.1"/>
    </source>
</evidence>
<dbReference type="GO" id="GO:1904680">
    <property type="term" value="F:peptide transmembrane transporter activity"/>
    <property type="evidence" value="ECO:0007669"/>
    <property type="project" value="TreeGrafter"/>
</dbReference>
<dbReference type="Gene3D" id="3.40.190.10">
    <property type="entry name" value="Periplasmic binding protein-like II"/>
    <property type="match status" value="1"/>
</dbReference>
<feature type="signal peptide" evidence="2">
    <location>
        <begin position="1"/>
        <end position="20"/>
    </location>
</feature>
<dbReference type="Proteomes" id="UP000611640">
    <property type="component" value="Chromosome"/>
</dbReference>
<dbReference type="EMBL" id="AP023355">
    <property type="protein sequence ID" value="BCJ37663.1"/>
    <property type="molecule type" value="Genomic_DNA"/>
</dbReference>
<dbReference type="PANTHER" id="PTHR30290:SF83">
    <property type="entry name" value="ABC TRANSPORTER SUBSTRATE-BINDING PROTEIN"/>
    <property type="match status" value="1"/>
</dbReference>